<comment type="caution">
    <text evidence="1">The sequence shown here is derived from an EMBL/GenBank/DDBJ whole genome shotgun (WGS) entry which is preliminary data.</text>
</comment>
<dbReference type="RefSeq" id="WP_165113566.1">
    <property type="nucleotide sequence ID" value="NZ_JAAKZG010000001.1"/>
</dbReference>
<dbReference type="AlphaFoldDB" id="A0A7C9R498"/>
<accession>A0A7C9R498</accession>
<reference evidence="1 2" key="1">
    <citation type="submission" date="2020-02" db="EMBL/GenBank/DDBJ databases">
        <title>Genome sequence of the type strain CGMCC 1.15528 of Mesorhizobium zhangyense.</title>
        <authorList>
            <person name="Gao J."/>
            <person name="Sun J."/>
        </authorList>
    </citation>
    <scope>NUCLEOTIDE SEQUENCE [LARGE SCALE GENOMIC DNA]</scope>
    <source>
        <strain evidence="1 2">CGMCC 1.15528</strain>
    </source>
</reference>
<dbReference type="InterPro" id="IPR050484">
    <property type="entry name" value="Transf_Hexapept/Carb_Anhydrase"/>
</dbReference>
<evidence type="ECO:0000313" key="1">
    <source>
        <dbReference type="EMBL" id="NGN39761.1"/>
    </source>
</evidence>
<protein>
    <submittedName>
        <fullName evidence="1">Gamma carbonic anhydrase family protein</fullName>
    </submittedName>
</protein>
<dbReference type="PANTHER" id="PTHR13061:SF29">
    <property type="entry name" value="GAMMA CARBONIC ANHYDRASE-LIKE 1, MITOCHONDRIAL-RELATED"/>
    <property type="match status" value="1"/>
</dbReference>
<dbReference type="InterPro" id="IPR047324">
    <property type="entry name" value="LbH_gamma_CA-like"/>
</dbReference>
<dbReference type="CDD" id="cd04645">
    <property type="entry name" value="LbH_gamma_CA_like"/>
    <property type="match status" value="1"/>
</dbReference>
<dbReference type="PANTHER" id="PTHR13061">
    <property type="entry name" value="DYNACTIN SUBUNIT P25"/>
    <property type="match status" value="1"/>
</dbReference>
<dbReference type="InterPro" id="IPR011004">
    <property type="entry name" value="Trimer_LpxA-like_sf"/>
</dbReference>
<gene>
    <name evidence="1" type="ORF">G6N74_01650</name>
</gene>
<proteinExistence type="predicted"/>
<dbReference type="InterPro" id="IPR001451">
    <property type="entry name" value="Hexapep"/>
</dbReference>
<organism evidence="1 2">
    <name type="scientific">Mesorhizobium zhangyense</name>
    <dbReference type="NCBI Taxonomy" id="1776730"/>
    <lineage>
        <taxon>Bacteria</taxon>
        <taxon>Pseudomonadati</taxon>
        <taxon>Pseudomonadota</taxon>
        <taxon>Alphaproteobacteria</taxon>
        <taxon>Hyphomicrobiales</taxon>
        <taxon>Phyllobacteriaceae</taxon>
        <taxon>Mesorhizobium</taxon>
    </lineage>
</organism>
<dbReference type="EMBL" id="JAAKZG010000001">
    <property type="protein sequence ID" value="NGN39761.1"/>
    <property type="molecule type" value="Genomic_DNA"/>
</dbReference>
<evidence type="ECO:0000313" key="2">
    <source>
        <dbReference type="Proteomes" id="UP000481252"/>
    </source>
</evidence>
<dbReference type="Pfam" id="PF00132">
    <property type="entry name" value="Hexapep"/>
    <property type="match status" value="1"/>
</dbReference>
<name>A0A7C9R498_9HYPH</name>
<dbReference type="SUPFAM" id="SSF51161">
    <property type="entry name" value="Trimeric LpxA-like enzymes"/>
    <property type="match status" value="1"/>
</dbReference>
<sequence length="175" mass="18473">MPLYVLDGTQPEFEDQDSNWIAPDATIIGRVRIGRNAGVWFGTVIRGDNDPIVIGADTNIQEHTVMHTDVGFPLTIGNGCTIGHRAMLHGCTIGDNSLIGMGAIVLNGARIGKNSLVGAGALVTEGKEFPDNSLIVGSPAKAIRTLDEAAVERLRASAAHYVANGKRFKAGLTKI</sequence>
<keyword evidence="2" id="KW-1185">Reference proteome</keyword>
<dbReference type="Gene3D" id="2.160.10.10">
    <property type="entry name" value="Hexapeptide repeat proteins"/>
    <property type="match status" value="1"/>
</dbReference>
<dbReference type="Proteomes" id="UP000481252">
    <property type="component" value="Unassembled WGS sequence"/>
</dbReference>